<dbReference type="Gene3D" id="2.40.50.140">
    <property type="entry name" value="Nucleic acid-binding proteins"/>
    <property type="match status" value="1"/>
</dbReference>
<dbReference type="CDD" id="cd04458">
    <property type="entry name" value="CSP_CDS"/>
    <property type="match status" value="1"/>
</dbReference>
<dbReference type="STRING" id="67285.AQI88_39885"/>
<dbReference type="PANTHER" id="PTHR11544">
    <property type="entry name" value="COLD SHOCK DOMAIN CONTAINING PROTEINS"/>
    <property type="match status" value="1"/>
</dbReference>
<evidence type="ECO:0000313" key="3">
    <source>
        <dbReference type="Proteomes" id="UP000054241"/>
    </source>
</evidence>
<gene>
    <name evidence="2" type="ORF">AQI88_39885</name>
</gene>
<name>A0A101NA03_9ACTN</name>
<dbReference type="InterPro" id="IPR012340">
    <property type="entry name" value="NA-bd_OB-fold"/>
</dbReference>
<dbReference type="InterPro" id="IPR050181">
    <property type="entry name" value="Cold_shock_domain"/>
</dbReference>
<dbReference type="Proteomes" id="UP000054241">
    <property type="component" value="Unassembled WGS sequence"/>
</dbReference>
<dbReference type="AlphaFoldDB" id="A0A101NA03"/>
<dbReference type="PRINTS" id="PR00050">
    <property type="entry name" value="COLDSHOCK"/>
</dbReference>
<reference evidence="2 3" key="1">
    <citation type="submission" date="2015-10" db="EMBL/GenBank/DDBJ databases">
        <title>Draft genome sequence of Streptomyces cellostaticus DSM 40189, type strain for the species Streptomyces cellostaticus.</title>
        <authorList>
            <person name="Ruckert C."/>
            <person name="Winkler A."/>
            <person name="Kalinowski J."/>
            <person name="Kampfer P."/>
            <person name="Glaeser S."/>
        </authorList>
    </citation>
    <scope>NUCLEOTIDE SEQUENCE [LARGE SCALE GENOMIC DNA]</scope>
    <source>
        <strain evidence="2 3">DSM 40189</strain>
    </source>
</reference>
<protein>
    <submittedName>
        <fullName evidence="2">DNA-binding protein</fullName>
    </submittedName>
</protein>
<dbReference type="InterPro" id="IPR011129">
    <property type="entry name" value="CSD"/>
</dbReference>
<dbReference type="PROSITE" id="PS51857">
    <property type="entry name" value="CSD_2"/>
    <property type="match status" value="1"/>
</dbReference>
<dbReference type="Pfam" id="PF00313">
    <property type="entry name" value="CSD"/>
    <property type="match status" value="1"/>
</dbReference>
<keyword evidence="3" id="KW-1185">Reference proteome</keyword>
<proteinExistence type="predicted"/>
<comment type="caution">
    <text evidence="2">The sequence shown here is derived from an EMBL/GenBank/DDBJ whole genome shotgun (WGS) entry which is preliminary data.</text>
</comment>
<organism evidence="2 3">
    <name type="scientific">Streptomyces cellostaticus</name>
    <dbReference type="NCBI Taxonomy" id="67285"/>
    <lineage>
        <taxon>Bacteria</taxon>
        <taxon>Bacillati</taxon>
        <taxon>Actinomycetota</taxon>
        <taxon>Actinomycetes</taxon>
        <taxon>Kitasatosporales</taxon>
        <taxon>Streptomycetaceae</taxon>
        <taxon>Streptomyces</taxon>
    </lineage>
</organism>
<dbReference type="GO" id="GO:0003677">
    <property type="term" value="F:DNA binding"/>
    <property type="evidence" value="ECO:0007669"/>
    <property type="project" value="UniProtKB-KW"/>
</dbReference>
<accession>A0A101NA03</accession>
<evidence type="ECO:0000313" key="2">
    <source>
        <dbReference type="EMBL" id="KUM89350.1"/>
    </source>
</evidence>
<evidence type="ECO:0000259" key="1">
    <source>
        <dbReference type="PROSITE" id="PS51857"/>
    </source>
</evidence>
<dbReference type="EMBL" id="LMWL01000092">
    <property type="protein sequence ID" value="KUM89350.1"/>
    <property type="molecule type" value="Genomic_DNA"/>
</dbReference>
<sequence>MSKFCGSVEVAVVAGRVVRFDNVRGYGFIAPAHGGEDVFLHANDLMIPEEYLRSGLQVEFEIEEGDRGLKASSVRLAEGVDRKSLKAVSAERAGTGDDGEPLCDVFSPEELSREITELLLAAAPSLTAEQILLIRRRVVEFGRNHGWVEG</sequence>
<keyword evidence="2" id="KW-0238">DNA-binding</keyword>
<dbReference type="SUPFAM" id="SSF50249">
    <property type="entry name" value="Nucleic acid-binding proteins"/>
    <property type="match status" value="1"/>
</dbReference>
<dbReference type="SMART" id="SM00357">
    <property type="entry name" value="CSP"/>
    <property type="match status" value="1"/>
</dbReference>
<dbReference type="InterPro" id="IPR002059">
    <property type="entry name" value="CSP_DNA-bd"/>
</dbReference>
<feature type="domain" description="CSD" evidence="1">
    <location>
        <begin position="12"/>
        <end position="76"/>
    </location>
</feature>